<dbReference type="Gene3D" id="3.10.20.90">
    <property type="entry name" value="Phosphatidylinositol 3-kinase Catalytic Subunit, Chain A, domain 1"/>
    <property type="match status" value="2"/>
</dbReference>
<evidence type="ECO:0000313" key="2">
    <source>
        <dbReference type="EMBL" id="KAF9468649.1"/>
    </source>
</evidence>
<evidence type="ECO:0000256" key="1">
    <source>
        <dbReference type="SAM" id="MobiDB-lite"/>
    </source>
</evidence>
<organism evidence="2 3">
    <name type="scientific">Collybia nuda</name>
    <dbReference type="NCBI Taxonomy" id="64659"/>
    <lineage>
        <taxon>Eukaryota</taxon>
        <taxon>Fungi</taxon>
        <taxon>Dikarya</taxon>
        <taxon>Basidiomycota</taxon>
        <taxon>Agaricomycotina</taxon>
        <taxon>Agaricomycetes</taxon>
        <taxon>Agaricomycetidae</taxon>
        <taxon>Agaricales</taxon>
        <taxon>Tricholomatineae</taxon>
        <taxon>Clitocybaceae</taxon>
        <taxon>Collybia</taxon>
    </lineage>
</organism>
<keyword evidence="3" id="KW-1185">Reference proteome</keyword>
<feature type="region of interest" description="Disordered" evidence="1">
    <location>
        <begin position="322"/>
        <end position="354"/>
    </location>
</feature>
<feature type="compositionally biased region" description="Polar residues" evidence="1">
    <location>
        <begin position="22"/>
        <end position="43"/>
    </location>
</feature>
<feature type="region of interest" description="Disordered" evidence="1">
    <location>
        <begin position="79"/>
        <end position="101"/>
    </location>
</feature>
<evidence type="ECO:0000313" key="3">
    <source>
        <dbReference type="Proteomes" id="UP000807353"/>
    </source>
</evidence>
<dbReference type="InterPro" id="IPR029071">
    <property type="entry name" value="Ubiquitin-like_domsf"/>
</dbReference>
<reference evidence="2" key="1">
    <citation type="submission" date="2020-11" db="EMBL/GenBank/DDBJ databases">
        <authorList>
            <consortium name="DOE Joint Genome Institute"/>
            <person name="Ahrendt S."/>
            <person name="Riley R."/>
            <person name="Andreopoulos W."/>
            <person name="Labutti K."/>
            <person name="Pangilinan J."/>
            <person name="Ruiz-Duenas F.J."/>
            <person name="Barrasa J.M."/>
            <person name="Sanchez-Garcia M."/>
            <person name="Camarero S."/>
            <person name="Miyauchi S."/>
            <person name="Serrano A."/>
            <person name="Linde D."/>
            <person name="Babiker R."/>
            <person name="Drula E."/>
            <person name="Ayuso-Fernandez I."/>
            <person name="Pacheco R."/>
            <person name="Padilla G."/>
            <person name="Ferreira P."/>
            <person name="Barriuso J."/>
            <person name="Kellner H."/>
            <person name="Castanera R."/>
            <person name="Alfaro M."/>
            <person name="Ramirez L."/>
            <person name="Pisabarro A.G."/>
            <person name="Kuo A."/>
            <person name="Tritt A."/>
            <person name="Lipzen A."/>
            <person name="He G."/>
            <person name="Yan M."/>
            <person name="Ng V."/>
            <person name="Cullen D."/>
            <person name="Martin F."/>
            <person name="Rosso M.-N."/>
            <person name="Henrissat B."/>
            <person name="Hibbett D."/>
            <person name="Martinez A.T."/>
            <person name="Grigoriev I.V."/>
        </authorList>
    </citation>
    <scope>NUCLEOTIDE SEQUENCE</scope>
    <source>
        <strain evidence="2">CBS 247.69</strain>
    </source>
</reference>
<dbReference type="CDD" id="cd01763">
    <property type="entry name" value="Ubl_SUMO_like"/>
    <property type="match status" value="1"/>
</dbReference>
<dbReference type="Proteomes" id="UP000807353">
    <property type="component" value="Unassembled WGS sequence"/>
</dbReference>
<sequence>MADSTRPRPRPRPVLKAKPLQADQTSIPTPGASSLGANPTNQILVRDDDEMFIRNRKRTNQHWERLEKLNKPKVIELTDSDEEIPSRPRKQKKKETKFSWQTAKDPRLLSVGLSDSSGSDDVEVIGVSTLKASQDARRKRQRSRSKSITPPPALPYHHIQNARNVVRQTLDHAPRAASPDHIDFDDSGETVFTNPELAYIAETIASKPVNHSQPPTRASSVVEHDTITISVKWQPHPLNEAGKEDVWVFKMNRDDNFRDLFEAVAEEASILTESLIVCYNGTRLYSSVTPITLKMWGEAELVACDKITYDYIRKNPVASTQPFDPATPVEVLPDTDAPTPPNGTQESDAESDSDDNTFKLILRSTITKDITLIVRPTTKCGAIVKAFLKKADVAEQYPKVFGGEAANKSKGSRKSTGGKKGQASEKVPALSVDGDKMGNDAEIGEAELEDGDLVDVVGL</sequence>
<dbReference type="OrthoDB" id="3365399at2759"/>
<dbReference type="AlphaFoldDB" id="A0A9P5YG46"/>
<feature type="compositionally biased region" description="Acidic residues" evidence="1">
    <location>
        <begin position="442"/>
        <end position="453"/>
    </location>
</feature>
<comment type="caution">
    <text evidence="2">The sequence shown here is derived from an EMBL/GenBank/DDBJ whole genome shotgun (WGS) entry which is preliminary data.</text>
</comment>
<protein>
    <recommendedName>
        <fullName evidence="4">Rad60/SUMO-like domain-containing protein</fullName>
    </recommendedName>
</protein>
<accession>A0A9P5YG46</accession>
<dbReference type="SUPFAM" id="SSF54236">
    <property type="entry name" value="Ubiquitin-like"/>
    <property type="match status" value="1"/>
</dbReference>
<feature type="region of interest" description="Disordered" evidence="1">
    <location>
        <begin position="1"/>
        <end position="43"/>
    </location>
</feature>
<evidence type="ECO:0008006" key="4">
    <source>
        <dbReference type="Google" id="ProtNLM"/>
    </source>
</evidence>
<feature type="region of interest" description="Disordered" evidence="1">
    <location>
        <begin position="404"/>
        <end position="459"/>
    </location>
</feature>
<feature type="region of interest" description="Disordered" evidence="1">
    <location>
        <begin position="131"/>
        <end position="157"/>
    </location>
</feature>
<proteinExistence type="predicted"/>
<gene>
    <name evidence="2" type="ORF">BDZ94DRAFT_1245911</name>
</gene>
<name>A0A9P5YG46_9AGAR</name>
<dbReference type="EMBL" id="MU150232">
    <property type="protein sequence ID" value="KAF9468649.1"/>
    <property type="molecule type" value="Genomic_DNA"/>
</dbReference>